<gene>
    <name evidence="3" type="ORF">EJ04DRAFT_560945</name>
</gene>
<reference evidence="3" key="1">
    <citation type="journal article" date="2020" name="Stud. Mycol.">
        <title>101 Dothideomycetes genomes: a test case for predicting lifestyles and emergence of pathogens.</title>
        <authorList>
            <person name="Haridas S."/>
            <person name="Albert R."/>
            <person name="Binder M."/>
            <person name="Bloem J."/>
            <person name="Labutti K."/>
            <person name="Salamov A."/>
            <person name="Andreopoulos B."/>
            <person name="Baker S."/>
            <person name="Barry K."/>
            <person name="Bills G."/>
            <person name="Bluhm B."/>
            <person name="Cannon C."/>
            <person name="Castanera R."/>
            <person name="Culley D."/>
            <person name="Daum C."/>
            <person name="Ezra D."/>
            <person name="Gonzalez J."/>
            <person name="Henrissat B."/>
            <person name="Kuo A."/>
            <person name="Liang C."/>
            <person name="Lipzen A."/>
            <person name="Lutzoni F."/>
            <person name="Magnuson J."/>
            <person name="Mondo S."/>
            <person name="Nolan M."/>
            <person name="Ohm R."/>
            <person name="Pangilinan J."/>
            <person name="Park H.-J."/>
            <person name="Ramirez L."/>
            <person name="Alfaro M."/>
            <person name="Sun H."/>
            <person name="Tritt A."/>
            <person name="Yoshinaga Y."/>
            <person name="Zwiers L.-H."/>
            <person name="Turgeon B."/>
            <person name="Goodwin S."/>
            <person name="Spatafora J."/>
            <person name="Crous P."/>
            <person name="Grigoriev I."/>
        </authorList>
    </citation>
    <scope>NUCLEOTIDE SEQUENCE</scope>
    <source>
        <strain evidence="3">CBS 125425</strain>
    </source>
</reference>
<dbReference type="Proteomes" id="UP000799444">
    <property type="component" value="Unassembled WGS sequence"/>
</dbReference>
<feature type="region of interest" description="Disordered" evidence="1">
    <location>
        <begin position="178"/>
        <end position="213"/>
    </location>
</feature>
<sequence length="322" mass="34806">MRPESSTLRRNVTVTLGLITVLGRAFAVTIITAPDVVERGASYDIAWTPWEKSMLWRKRELELLWPDLDVDNRVADALTWIVDQDAVKDKRYWIEACQGDEMDVRHVELLTGATSPTTEGLGTYSSPSPSRPPNRIIESISYQHLLAAQPCLGDSVVELPKEESNGFMTPSTSAFGVPSTVNLAPRNAADDTSPSSTSPASSTFTPHNPLLPSDVTTTAALATSTSEAEHTGLSTGGKIGIGVGVALAIVWLVIGTLFFCRVHRRETRVDRSDPEGGNGKLRINGKTFAIAIKPDNAQKASPASPERHDEIEIETVTPKPVP</sequence>
<name>A0A9P4R3I3_9PLEO</name>
<keyword evidence="2" id="KW-0812">Transmembrane</keyword>
<accession>A0A9P4R3I3</accession>
<keyword evidence="4" id="KW-1185">Reference proteome</keyword>
<keyword evidence="2" id="KW-0472">Membrane</keyword>
<feature type="transmembrane region" description="Helical" evidence="2">
    <location>
        <begin position="239"/>
        <end position="260"/>
    </location>
</feature>
<evidence type="ECO:0000256" key="1">
    <source>
        <dbReference type="SAM" id="MobiDB-lite"/>
    </source>
</evidence>
<feature type="compositionally biased region" description="Polar residues" evidence="1">
    <location>
        <begin position="115"/>
        <end position="124"/>
    </location>
</feature>
<proteinExistence type="predicted"/>
<evidence type="ECO:0000256" key="2">
    <source>
        <dbReference type="SAM" id="Phobius"/>
    </source>
</evidence>
<evidence type="ECO:0000313" key="4">
    <source>
        <dbReference type="Proteomes" id="UP000799444"/>
    </source>
</evidence>
<organism evidence="3 4">
    <name type="scientific">Polyplosphaeria fusca</name>
    <dbReference type="NCBI Taxonomy" id="682080"/>
    <lineage>
        <taxon>Eukaryota</taxon>
        <taxon>Fungi</taxon>
        <taxon>Dikarya</taxon>
        <taxon>Ascomycota</taxon>
        <taxon>Pezizomycotina</taxon>
        <taxon>Dothideomycetes</taxon>
        <taxon>Pleosporomycetidae</taxon>
        <taxon>Pleosporales</taxon>
        <taxon>Tetraplosphaeriaceae</taxon>
        <taxon>Polyplosphaeria</taxon>
    </lineage>
</organism>
<protein>
    <submittedName>
        <fullName evidence="3">Uncharacterized protein</fullName>
    </submittedName>
</protein>
<dbReference type="EMBL" id="ML996111">
    <property type="protein sequence ID" value="KAF2738069.1"/>
    <property type="molecule type" value="Genomic_DNA"/>
</dbReference>
<feature type="region of interest" description="Disordered" evidence="1">
    <location>
        <begin position="292"/>
        <end position="322"/>
    </location>
</feature>
<feature type="region of interest" description="Disordered" evidence="1">
    <location>
        <begin position="115"/>
        <end position="135"/>
    </location>
</feature>
<dbReference type="AlphaFoldDB" id="A0A9P4R3I3"/>
<feature type="compositionally biased region" description="Low complexity" evidence="1">
    <location>
        <begin position="190"/>
        <end position="203"/>
    </location>
</feature>
<feature type="compositionally biased region" description="Low complexity" evidence="1">
    <location>
        <begin position="125"/>
        <end position="135"/>
    </location>
</feature>
<keyword evidence="2" id="KW-1133">Transmembrane helix</keyword>
<comment type="caution">
    <text evidence="3">The sequence shown here is derived from an EMBL/GenBank/DDBJ whole genome shotgun (WGS) entry which is preliminary data.</text>
</comment>
<evidence type="ECO:0000313" key="3">
    <source>
        <dbReference type="EMBL" id="KAF2738069.1"/>
    </source>
</evidence>